<dbReference type="RefSeq" id="XP_062736976.1">
    <property type="nucleotide sequence ID" value="XM_062871844.1"/>
</dbReference>
<comment type="caution">
    <text evidence="2">The sequence shown here is derived from an EMBL/GenBank/DDBJ whole genome shotgun (WGS) entry which is preliminary data.</text>
</comment>
<evidence type="ECO:0000313" key="3">
    <source>
        <dbReference type="Proteomes" id="UP001322138"/>
    </source>
</evidence>
<name>A0ABR0FVL4_9PEZI</name>
<dbReference type="EMBL" id="JAFFGZ010000001">
    <property type="protein sequence ID" value="KAK4648000.1"/>
    <property type="molecule type" value="Genomic_DNA"/>
</dbReference>
<evidence type="ECO:0000256" key="1">
    <source>
        <dbReference type="SAM" id="SignalP"/>
    </source>
</evidence>
<dbReference type="Proteomes" id="UP001322138">
    <property type="component" value="Unassembled WGS sequence"/>
</dbReference>
<accession>A0ABR0FVL4</accession>
<feature type="chain" id="PRO_5046340924" evidence="1">
    <location>
        <begin position="20"/>
        <end position="200"/>
    </location>
</feature>
<protein>
    <submittedName>
        <fullName evidence="2">Uncharacterized protein</fullName>
    </submittedName>
</protein>
<keyword evidence="1" id="KW-0732">Signal</keyword>
<proteinExistence type="predicted"/>
<reference evidence="2 3" key="1">
    <citation type="journal article" date="2023" name="bioRxiv">
        <title>High-quality genome assemblies of four members of thePodospora anserinaspecies complex.</title>
        <authorList>
            <person name="Ament-Velasquez S.L."/>
            <person name="Vogan A.A."/>
            <person name="Wallerman O."/>
            <person name="Hartmann F."/>
            <person name="Gautier V."/>
            <person name="Silar P."/>
            <person name="Giraud T."/>
            <person name="Johannesson H."/>
        </authorList>
    </citation>
    <scope>NUCLEOTIDE SEQUENCE [LARGE SCALE GENOMIC DNA]</scope>
    <source>
        <strain evidence="2 3">CBS 112042</strain>
    </source>
</reference>
<gene>
    <name evidence="2" type="ORF">QC761_0006700</name>
</gene>
<feature type="signal peptide" evidence="1">
    <location>
        <begin position="1"/>
        <end position="19"/>
    </location>
</feature>
<evidence type="ECO:0000313" key="2">
    <source>
        <dbReference type="EMBL" id="KAK4648000.1"/>
    </source>
</evidence>
<keyword evidence="3" id="KW-1185">Reference proteome</keyword>
<organism evidence="2 3">
    <name type="scientific">Podospora bellae-mahoneyi</name>
    <dbReference type="NCBI Taxonomy" id="2093777"/>
    <lineage>
        <taxon>Eukaryota</taxon>
        <taxon>Fungi</taxon>
        <taxon>Dikarya</taxon>
        <taxon>Ascomycota</taxon>
        <taxon>Pezizomycotina</taxon>
        <taxon>Sordariomycetes</taxon>
        <taxon>Sordariomycetidae</taxon>
        <taxon>Sordariales</taxon>
        <taxon>Podosporaceae</taxon>
        <taxon>Podospora</taxon>
    </lineage>
</organism>
<dbReference type="GeneID" id="87890908"/>
<sequence>MVRLLAIFFSALTFMGVSAQTPGTTGQYVLDTIAALQANATKLQIEAQKLNSLSCAQYLTRTGPFTAILPILEDIKAGLLVANPVMRSLTPLNDSVCTSADFAVSTSITAKLGGVTSSFVRSLTRLSGKGQLNACSLVPSAGQAIRTPLEQLSVVVLEFYLSIFPLTPFQGDPQAVQYNTVQELLALAIAAYSPVVGILP</sequence>